<evidence type="ECO:0000313" key="1">
    <source>
        <dbReference type="EMBL" id="SPF78866.1"/>
    </source>
</evidence>
<dbReference type="AlphaFoldDB" id="A0A2R8AS22"/>
<organism evidence="1 2">
    <name type="scientific">Aliiroseovarius pelagivivens</name>
    <dbReference type="NCBI Taxonomy" id="1639690"/>
    <lineage>
        <taxon>Bacteria</taxon>
        <taxon>Pseudomonadati</taxon>
        <taxon>Pseudomonadota</taxon>
        <taxon>Alphaproteobacteria</taxon>
        <taxon>Rhodobacterales</taxon>
        <taxon>Paracoccaceae</taxon>
        <taxon>Aliiroseovarius</taxon>
    </lineage>
</organism>
<keyword evidence="2" id="KW-1185">Reference proteome</keyword>
<evidence type="ECO:0000313" key="2">
    <source>
        <dbReference type="Proteomes" id="UP000244911"/>
    </source>
</evidence>
<protein>
    <submittedName>
        <fullName evidence="1">Uncharacterized protein</fullName>
    </submittedName>
</protein>
<reference evidence="1 2" key="1">
    <citation type="submission" date="2018-03" db="EMBL/GenBank/DDBJ databases">
        <authorList>
            <person name="Keele B.F."/>
        </authorList>
    </citation>
    <scope>NUCLEOTIDE SEQUENCE [LARGE SCALE GENOMIC DNA]</scope>
    <source>
        <strain evidence="1 2">CECT 8811</strain>
    </source>
</reference>
<dbReference type="EMBL" id="OMOI01000002">
    <property type="protein sequence ID" value="SPF78866.1"/>
    <property type="molecule type" value="Genomic_DNA"/>
</dbReference>
<proteinExistence type="predicted"/>
<dbReference type="Proteomes" id="UP000244911">
    <property type="component" value="Unassembled WGS sequence"/>
</dbReference>
<name>A0A2R8AS22_9RHOB</name>
<accession>A0A2R8AS22</accession>
<sequence>MYRALRRCNAGRKPFLVWSSQLPIGDAPTEMINRCND</sequence>
<gene>
    <name evidence="1" type="ORF">ALP8811_02798</name>
</gene>